<dbReference type="RefSeq" id="WP_087656911.1">
    <property type="nucleotide sequence ID" value="NZ_FCOL02000014.1"/>
</dbReference>
<feature type="transmembrane region" description="Helical" evidence="1">
    <location>
        <begin position="260"/>
        <end position="284"/>
    </location>
</feature>
<dbReference type="Proteomes" id="UP000054925">
    <property type="component" value="Unassembled WGS sequence"/>
</dbReference>
<accession>A0A158IVH6</accession>
<sequence length="285" mass="31290">MSAPAHWTCPTCAIDVTTPFCPQCGESPLRPPDLTLRGIAAKVLHAATSIDGRLLRTMWCLLRHPGQSTVAHLKGQRMPYVAPFQLFLIANAFFFAMQSLTDTQIFGSTMESHLNHQDWSPLARTLVAERAARLHTDLVQYTPEFNRAAVLNAKSLIILMVVPFALLLSLTFAFVRKQKRKPFVSYVYFSLHLYAFLLLLFSLALVIAAIDVHAGGAGLASPAVDKVLSLINLSVCGVYTYLALGPVFNSHGLARFVRAAALTIGAGLIVLGYRFVIFLITLYLT</sequence>
<dbReference type="EMBL" id="FCOL02000014">
    <property type="protein sequence ID" value="SAL60041.1"/>
    <property type="molecule type" value="Genomic_DNA"/>
</dbReference>
<comment type="caution">
    <text evidence="2">The sequence shown here is derived from an EMBL/GenBank/DDBJ whole genome shotgun (WGS) entry which is preliminary data.</text>
</comment>
<keyword evidence="1" id="KW-0472">Membrane</keyword>
<evidence type="ECO:0000313" key="2">
    <source>
        <dbReference type="EMBL" id="SAL60041.1"/>
    </source>
</evidence>
<reference evidence="2" key="1">
    <citation type="submission" date="2016-01" db="EMBL/GenBank/DDBJ databases">
        <authorList>
            <person name="Peeters C."/>
        </authorList>
    </citation>
    <scope>NUCLEOTIDE SEQUENCE [LARGE SCALE GENOMIC DNA]</scope>
    <source>
        <strain evidence="2">LMG 22937</strain>
    </source>
</reference>
<feature type="transmembrane region" description="Helical" evidence="1">
    <location>
        <begin position="230"/>
        <end position="248"/>
    </location>
</feature>
<evidence type="ECO:0008006" key="4">
    <source>
        <dbReference type="Google" id="ProtNLM"/>
    </source>
</evidence>
<evidence type="ECO:0000256" key="1">
    <source>
        <dbReference type="SAM" id="Phobius"/>
    </source>
</evidence>
<keyword evidence="1" id="KW-1133">Transmembrane helix</keyword>
<protein>
    <recommendedName>
        <fullName evidence="4">DUF3667 domain-containing protein</fullName>
    </recommendedName>
</protein>
<keyword evidence="3" id="KW-1185">Reference proteome</keyword>
<keyword evidence="1" id="KW-0812">Transmembrane</keyword>
<dbReference type="InterPro" id="IPR022134">
    <property type="entry name" value="DUF3667"/>
</dbReference>
<feature type="transmembrane region" description="Helical" evidence="1">
    <location>
        <begin position="187"/>
        <end position="210"/>
    </location>
</feature>
<gene>
    <name evidence="2" type="ORF">AWB67_02901</name>
</gene>
<dbReference type="Pfam" id="PF12412">
    <property type="entry name" value="DUF3667"/>
    <property type="match status" value="1"/>
</dbReference>
<proteinExistence type="predicted"/>
<name>A0A158IVH6_9BURK</name>
<organism evidence="2 3">
    <name type="scientific">Caballeronia terrestris</name>
    <dbReference type="NCBI Taxonomy" id="1226301"/>
    <lineage>
        <taxon>Bacteria</taxon>
        <taxon>Pseudomonadati</taxon>
        <taxon>Pseudomonadota</taxon>
        <taxon>Betaproteobacteria</taxon>
        <taxon>Burkholderiales</taxon>
        <taxon>Burkholderiaceae</taxon>
        <taxon>Caballeronia</taxon>
    </lineage>
</organism>
<evidence type="ECO:0000313" key="3">
    <source>
        <dbReference type="Proteomes" id="UP000054925"/>
    </source>
</evidence>
<dbReference type="AlphaFoldDB" id="A0A158IVH6"/>
<dbReference type="OrthoDB" id="9111327at2"/>
<feature type="transmembrane region" description="Helical" evidence="1">
    <location>
        <begin position="156"/>
        <end position="175"/>
    </location>
</feature>
<feature type="transmembrane region" description="Helical" evidence="1">
    <location>
        <begin position="80"/>
        <end position="100"/>
    </location>
</feature>